<accession>A0A1H9L0R7</accession>
<dbReference type="AlphaFoldDB" id="A0A1H9L0R7"/>
<protein>
    <submittedName>
        <fullName evidence="1">Uncharacterized protein</fullName>
    </submittedName>
</protein>
<name>A0A1H9L0R7_9PSEU</name>
<organism evidence="1 2">
    <name type="scientific">Lentzea xinjiangensis</name>
    <dbReference type="NCBI Taxonomy" id="402600"/>
    <lineage>
        <taxon>Bacteria</taxon>
        <taxon>Bacillati</taxon>
        <taxon>Actinomycetota</taxon>
        <taxon>Actinomycetes</taxon>
        <taxon>Pseudonocardiales</taxon>
        <taxon>Pseudonocardiaceae</taxon>
        <taxon>Lentzea</taxon>
    </lineage>
</organism>
<gene>
    <name evidence="1" type="ORF">SAMN05216188_107203</name>
</gene>
<evidence type="ECO:0000313" key="1">
    <source>
        <dbReference type="EMBL" id="SER05042.1"/>
    </source>
</evidence>
<keyword evidence="2" id="KW-1185">Reference proteome</keyword>
<sequence length="70" mass="7216">MRTDRDTVSAALTAGSGRAVHLVTGAAVGGGLVAAAAPWWAWAVLLLGLWLTSAALRRMTPSHLFTRCGA</sequence>
<dbReference type="Proteomes" id="UP000199352">
    <property type="component" value="Unassembled WGS sequence"/>
</dbReference>
<dbReference type="STRING" id="402600.SAMN05216188_107203"/>
<reference evidence="2" key="1">
    <citation type="submission" date="2016-10" db="EMBL/GenBank/DDBJ databases">
        <authorList>
            <person name="Varghese N."/>
            <person name="Submissions S."/>
        </authorList>
    </citation>
    <scope>NUCLEOTIDE SEQUENCE [LARGE SCALE GENOMIC DNA]</scope>
    <source>
        <strain evidence="2">CGMCC 4.3525</strain>
    </source>
</reference>
<evidence type="ECO:0000313" key="2">
    <source>
        <dbReference type="Proteomes" id="UP000199352"/>
    </source>
</evidence>
<proteinExistence type="predicted"/>
<dbReference type="EMBL" id="FOFR01000007">
    <property type="protein sequence ID" value="SER05042.1"/>
    <property type="molecule type" value="Genomic_DNA"/>
</dbReference>